<organism evidence="2 3">
    <name type="scientific">Neolewinella lacunae</name>
    <dbReference type="NCBI Taxonomy" id="1517758"/>
    <lineage>
        <taxon>Bacteria</taxon>
        <taxon>Pseudomonadati</taxon>
        <taxon>Bacteroidota</taxon>
        <taxon>Saprospiria</taxon>
        <taxon>Saprospirales</taxon>
        <taxon>Lewinellaceae</taxon>
        <taxon>Neolewinella</taxon>
    </lineage>
</organism>
<comment type="caution">
    <text evidence="2">The sequence shown here is derived from an EMBL/GenBank/DDBJ whole genome shotgun (WGS) entry which is preliminary data.</text>
</comment>
<protein>
    <submittedName>
        <fullName evidence="2">Uncharacterized protein</fullName>
    </submittedName>
</protein>
<keyword evidence="3" id="KW-1185">Reference proteome</keyword>
<feature type="chain" id="PRO_5037128422" evidence="1">
    <location>
        <begin position="22"/>
        <end position="159"/>
    </location>
</feature>
<evidence type="ECO:0000256" key="1">
    <source>
        <dbReference type="SAM" id="SignalP"/>
    </source>
</evidence>
<sequence>MRYFSLLLFVALFVACGNDSAAVEQAALDATNAAQEQAYESMMEAHDRVMPLMGQITASQRALKEALSTADLPEDRKDLLTAAYEQLEDANTGMMDWMQGVKPLDELRVGMDNDAIMTYIKEEAADIAKVEMAMTSAIAAAAELTGAAHTHEDGTTHEH</sequence>
<accession>A0A923T9N3</accession>
<evidence type="ECO:0000313" key="2">
    <source>
        <dbReference type="EMBL" id="MBC6995726.1"/>
    </source>
</evidence>
<reference evidence="2" key="1">
    <citation type="submission" date="2020-08" db="EMBL/GenBank/DDBJ databases">
        <title>Lewinella bacteria from marine environments.</title>
        <authorList>
            <person name="Zhong Y."/>
        </authorList>
    </citation>
    <scope>NUCLEOTIDE SEQUENCE</scope>
    <source>
        <strain evidence="2">KCTC 42187</strain>
    </source>
</reference>
<proteinExistence type="predicted"/>
<dbReference type="RefSeq" id="WP_187467750.1">
    <property type="nucleotide sequence ID" value="NZ_JACSIT010000141.1"/>
</dbReference>
<dbReference type="Proteomes" id="UP000650081">
    <property type="component" value="Unassembled WGS sequence"/>
</dbReference>
<feature type="signal peptide" evidence="1">
    <location>
        <begin position="1"/>
        <end position="21"/>
    </location>
</feature>
<name>A0A923T9N3_9BACT</name>
<evidence type="ECO:0000313" key="3">
    <source>
        <dbReference type="Proteomes" id="UP000650081"/>
    </source>
</evidence>
<dbReference type="EMBL" id="JACSIT010000141">
    <property type="protein sequence ID" value="MBC6995726.1"/>
    <property type="molecule type" value="Genomic_DNA"/>
</dbReference>
<keyword evidence="1" id="KW-0732">Signal</keyword>
<dbReference type="PROSITE" id="PS51257">
    <property type="entry name" value="PROKAR_LIPOPROTEIN"/>
    <property type="match status" value="1"/>
</dbReference>
<dbReference type="AlphaFoldDB" id="A0A923T9N3"/>
<gene>
    <name evidence="2" type="ORF">H9S92_16285</name>
</gene>